<keyword evidence="2" id="KW-1185">Reference proteome</keyword>
<proteinExistence type="predicted"/>
<accession>A0A3M8WQ23</accession>
<dbReference type="AlphaFoldDB" id="A0A3M8WQ23"/>
<evidence type="ECO:0000313" key="2">
    <source>
        <dbReference type="Proteomes" id="UP000275401"/>
    </source>
</evidence>
<evidence type="ECO:0000313" key="1">
    <source>
        <dbReference type="EMBL" id="RNG31350.1"/>
    </source>
</evidence>
<dbReference type="EMBL" id="RIBZ01000113">
    <property type="protein sequence ID" value="RNG31350.1"/>
    <property type="molecule type" value="Genomic_DNA"/>
</dbReference>
<sequence length="106" mass="11766">MSPRPRPCLRLPRSLWRLAAGLASYRQAIDSIVWTCARIDRCPHCHRRGVDGCDPATGPHPSPATPGRLRRAAHTARLAWHLRHTLPAHLNQPFANTPTTPADAPF</sequence>
<comment type="caution">
    <text evidence="1">The sequence shown here is derived from an EMBL/GenBank/DDBJ whole genome shotgun (WGS) entry which is preliminary data.</text>
</comment>
<organism evidence="1 2">
    <name type="scientific">Streptomyces botrytidirepellens</name>
    <dbReference type="NCBI Taxonomy" id="2486417"/>
    <lineage>
        <taxon>Bacteria</taxon>
        <taxon>Bacillati</taxon>
        <taxon>Actinomycetota</taxon>
        <taxon>Actinomycetes</taxon>
        <taxon>Kitasatosporales</taxon>
        <taxon>Streptomycetaceae</taxon>
        <taxon>Streptomyces</taxon>
    </lineage>
</organism>
<reference evidence="1 2" key="1">
    <citation type="submission" date="2018-11" db="EMBL/GenBank/DDBJ databases">
        <title>The Potential of Streptomyces as Biocontrol Agents against the Tomato grey mould, Botrytis cinerea (Gray mold) Frontiers in Microbiology.</title>
        <authorList>
            <person name="Li D."/>
        </authorList>
    </citation>
    <scope>NUCLEOTIDE SEQUENCE [LARGE SCALE GENOMIC DNA]</scope>
    <source>
        <strain evidence="1 2">NEAU-LD23</strain>
    </source>
</reference>
<dbReference type="Proteomes" id="UP000275401">
    <property type="component" value="Unassembled WGS sequence"/>
</dbReference>
<protein>
    <submittedName>
        <fullName evidence="1">Uncharacterized protein</fullName>
    </submittedName>
</protein>
<name>A0A3M8WQ23_9ACTN</name>
<gene>
    <name evidence="1" type="ORF">EEJ42_08875</name>
</gene>
<dbReference type="RefSeq" id="WP_123099424.1">
    <property type="nucleotide sequence ID" value="NZ_RIBZ01000113.1"/>
</dbReference>